<dbReference type="Pfam" id="PF00535">
    <property type="entry name" value="Glycos_transf_2"/>
    <property type="match status" value="1"/>
</dbReference>
<evidence type="ECO:0000256" key="1">
    <source>
        <dbReference type="ARBA" id="ARBA00004141"/>
    </source>
</evidence>
<evidence type="ECO:0000256" key="3">
    <source>
        <dbReference type="ARBA" id="ARBA00022989"/>
    </source>
</evidence>
<comment type="subcellular location">
    <subcellularLocation>
        <location evidence="1">Membrane</location>
        <topology evidence="1">Multi-pass membrane protein</topology>
    </subcellularLocation>
</comment>
<sequence length="375" mass="42210">MDVNTSNPELVKLSLIIPCFNEAATLASCVYRVLNIREAWLSVEIIIVDDASRDESLPIAKGLEKQYREIVVLTHNVNKGKGAALRTGFKQATGDFVAVQDADLEYDPMEIKNLLVPLINDQADVVIGSRFLSSGAHRVLYFWHSVGNRLLTLLSNMFTDLNLTDMETCYKVFRRQIIQSVDLKENRFGFEPEIIAKVAQMRVRIFEMGITYAGRTYAEGKKIGVKDGLRALYCILKYNAHKAPIPMQLLIYLFIGASAAILNLFSFLALFHSGLGSSTSIVVAFVIAAVFNYLLCILILFKHQAKWSAPLEWLTYSLVVICIGWFDFYMTQKLIVMGLPPSISKMTSIAAAFVLNFLGRRYLVFPEKRSGPWRP</sequence>
<organism evidence="8 9">
    <name type="scientific">Desulfosarcina ovata subsp. ovata</name>
    <dbReference type="NCBI Taxonomy" id="2752305"/>
    <lineage>
        <taxon>Bacteria</taxon>
        <taxon>Pseudomonadati</taxon>
        <taxon>Thermodesulfobacteriota</taxon>
        <taxon>Desulfobacteria</taxon>
        <taxon>Desulfobacterales</taxon>
        <taxon>Desulfosarcinaceae</taxon>
        <taxon>Desulfosarcina</taxon>
    </lineage>
</organism>
<evidence type="ECO:0000256" key="4">
    <source>
        <dbReference type="ARBA" id="ARBA00023136"/>
    </source>
</evidence>
<dbReference type="Pfam" id="PF04138">
    <property type="entry name" value="GtrA_DPMS_TM"/>
    <property type="match status" value="1"/>
</dbReference>
<feature type="transmembrane region" description="Helical" evidence="5">
    <location>
        <begin position="281"/>
        <end position="301"/>
    </location>
</feature>
<dbReference type="Proteomes" id="UP000422108">
    <property type="component" value="Chromosome"/>
</dbReference>
<evidence type="ECO:0000259" key="7">
    <source>
        <dbReference type="Pfam" id="PF04138"/>
    </source>
</evidence>
<reference evidence="8 9" key="1">
    <citation type="submission" date="2019-11" db="EMBL/GenBank/DDBJ databases">
        <title>Comparative genomics of hydrocarbon-degrading Desulfosarcina strains.</title>
        <authorList>
            <person name="Watanabe M."/>
            <person name="Kojima H."/>
            <person name="Fukui M."/>
        </authorList>
    </citation>
    <scope>NUCLEOTIDE SEQUENCE [LARGE SCALE GENOMIC DNA]</scope>
    <source>
        <strain evidence="9">oXyS1</strain>
    </source>
</reference>
<evidence type="ECO:0008006" key="10">
    <source>
        <dbReference type="Google" id="ProtNLM"/>
    </source>
</evidence>
<dbReference type="EMBL" id="AP021879">
    <property type="protein sequence ID" value="BBO86926.1"/>
    <property type="molecule type" value="Genomic_DNA"/>
</dbReference>
<dbReference type="InterPro" id="IPR001173">
    <property type="entry name" value="Glyco_trans_2-like"/>
</dbReference>
<keyword evidence="2 5" id="KW-0812">Transmembrane</keyword>
<dbReference type="Gene3D" id="3.90.550.10">
    <property type="entry name" value="Spore Coat Polysaccharide Biosynthesis Protein SpsA, Chain A"/>
    <property type="match status" value="1"/>
</dbReference>
<feature type="transmembrane region" description="Helical" evidence="5">
    <location>
        <begin position="249"/>
        <end position="275"/>
    </location>
</feature>
<accession>A0A5K8A3B1</accession>
<name>A0A5K8A3B1_9BACT</name>
<dbReference type="GO" id="GO:0016020">
    <property type="term" value="C:membrane"/>
    <property type="evidence" value="ECO:0007669"/>
    <property type="project" value="UniProtKB-SubCell"/>
</dbReference>
<proteinExistence type="predicted"/>
<feature type="transmembrane region" description="Helical" evidence="5">
    <location>
        <begin position="342"/>
        <end position="359"/>
    </location>
</feature>
<feature type="domain" description="GtrA/DPMS transmembrane" evidence="7">
    <location>
        <begin position="252"/>
        <end position="365"/>
    </location>
</feature>
<dbReference type="InterPro" id="IPR029044">
    <property type="entry name" value="Nucleotide-diphossugar_trans"/>
</dbReference>
<dbReference type="GO" id="GO:0000271">
    <property type="term" value="P:polysaccharide biosynthetic process"/>
    <property type="evidence" value="ECO:0007669"/>
    <property type="project" value="InterPro"/>
</dbReference>
<evidence type="ECO:0000256" key="2">
    <source>
        <dbReference type="ARBA" id="ARBA00022692"/>
    </source>
</evidence>
<keyword evidence="3 5" id="KW-1133">Transmembrane helix</keyword>
<evidence type="ECO:0000256" key="5">
    <source>
        <dbReference type="SAM" id="Phobius"/>
    </source>
</evidence>
<feature type="transmembrane region" description="Helical" evidence="5">
    <location>
        <begin position="313"/>
        <end position="330"/>
    </location>
</feature>
<dbReference type="SUPFAM" id="SSF53448">
    <property type="entry name" value="Nucleotide-diphospho-sugar transferases"/>
    <property type="match status" value="1"/>
</dbReference>
<evidence type="ECO:0000313" key="9">
    <source>
        <dbReference type="Proteomes" id="UP000422108"/>
    </source>
</evidence>
<dbReference type="PANTHER" id="PTHR48090:SF7">
    <property type="entry name" value="RFBJ PROTEIN"/>
    <property type="match status" value="1"/>
</dbReference>
<dbReference type="InterPro" id="IPR007267">
    <property type="entry name" value="GtrA_DPMS_TM"/>
</dbReference>
<evidence type="ECO:0000259" key="6">
    <source>
        <dbReference type="Pfam" id="PF00535"/>
    </source>
</evidence>
<dbReference type="PANTHER" id="PTHR48090">
    <property type="entry name" value="UNDECAPRENYL-PHOSPHATE 4-DEOXY-4-FORMAMIDO-L-ARABINOSE TRANSFERASE-RELATED"/>
    <property type="match status" value="1"/>
</dbReference>
<evidence type="ECO:0000313" key="8">
    <source>
        <dbReference type="EMBL" id="BBO86926.1"/>
    </source>
</evidence>
<dbReference type="InterPro" id="IPR050256">
    <property type="entry name" value="Glycosyltransferase_2"/>
</dbReference>
<dbReference type="AlphaFoldDB" id="A0A5K8A3B1"/>
<protein>
    <recommendedName>
        <fullName evidence="10">Glycosyl transferase</fullName>
    </recommendedName>
</protein>
<dbReference type="CDD" id="cd04179">
    <property type="entry name" value="DPM_DPG-synthase_like"/>
    <property type="match status" value="1"/>
</dbReference>
<keyword evidence="9" id="KW-1185">Reference proteome</keyword>
<keyword evidence="4 5" id="KW-0472">Membrane</keyword>
<feature type="domain" description="Glycosyltransferase 2-like" evidence="6">
    <location>
        <begin position="14"/>
        <end position="179"/>
    </location>
</feature>
<gene>
    <name evidence="8" type="ORF">DSCOOX_01060</name>
</gene>